<evidence type="ECO:0000256" key="2">
    <source>
        <dbReference type="SAM" id="Phobius"/>
    </source>
</evidence>
<dbReference type="Proteomes" id="UP000481861">
    <property type="component" value="Unassembled WGS sequence"/>
</dbReference>
<comment type="caution">
    <text evidence="4">The sequence shown here is derived from an EMBL/GenBank/DDBJ whole genome shotgun (WGS) entry which is preliminary data.</text>
</comment>
<sequence length="314" mass="35647">MAILPLFHSKRPGDEKSPQDAQDEVEEVDELPHLVFGYPKLAGRMRQMPETAIFRQFNELNLRILLYLQAELCRLERQLLTQEKADSTGEGLKPKYAKNYKPLSESHQHADSKQLDLVLKIKAKLKGYNEALYQASRLPQSEKPDTFDLRDLQHFLNHKTGGSNCLRGDDCFIWGTVEESDIICPDLIGLRPRIREDAFSHWVAEHAVGIITKWVSCFQKPKKIGEATYYDSTVLKFTFWMNSILASLLPVASIIVLIYLDSVPARIGAIAVFNVLISVCLTIFTDAKRTDVFAVTAAYVYSVWDCGQRACAEY</sequence>
<feature type="region of interest" description="Disordered" evidence="1">
    <location>
        <begin position="1"/>
        <end position="26"/>
    </location>
</feature>
<evidence type="ECO:0000256" key="1">
    <source>
        <dbReference type="SAM" id="MobiDB-lite"/>
    </source>
</evidence>
<dbReference type="Pfam" id="PF20237">
    <property type="entry name" value="DUF6594"/>
    <property type="match status" value="1"/>
</dbReference>
<dbReference type="OrthoDB" id="5342093at2759"/>
<gene>
    <name evidence="4" type="ORF">BDV95DRAFT_627680</name>
</gene>
<evidence type="ECO:0000313" key="5">
    <source>
        <dbReference type="Proteomes" id="UP000481861"/>
    </source>
</evidence>
<dbReference type="EMBL" id="JAADJZ010000007">
    <property type="protein sequence ID" value="KAF2873904.1"/>
    <property type="molecule type" value="Genomic_DNA"/>
</dbReference>
<keyword evidence="5" id="KW-1185">Reference proteome</keyword>
<dbReference type="PANTHER" id="PTHR34502">
    <property type="entry name" value="DUF6594 DOMAIN-CONTAINING PROTEIN-RELATED"/>
    <property type="match status" value="1"/>
</dbReference>
<proteinExistence type="predicted"/>
<feature type="domain" description="DUF6594" evidence="3">
    <location>
        <begin position="38"/>
        <end position="300"/>
    </location>
</feature>
<organism evidence="4 5">
    <name type="scientific">Massariosphaeria phaeospora</name>
    <dbReference type="NCBI Taxonomy" id="100035"/>
    <lineage>
        <taxon>Eukaryota</taxon>
        <taxon>Fungi</taxon>
        <taxon>Dikarya</taxon>
        <taxon>Ascomycota</taxon>
        <taxon>Pezizomycotina</taxon>
        <taxon>Dothideomycetes</taxon>
        <taxon>Pleosporomycetidae</taxon>
        <taxon>Pleosporales</taxon>
        <taxon>Pleosporales incertae sedis</taxon>
        <taxon>Massariosphaeria</taxon>
    </lineage>
</organism>
<name>A0A7C8MP44_9PLEO</name>
<protein>
    <recommendedName>
        <fullName evidence="3">DUF6594 domain-containing protein</fullName>
    </recommendedName>
</protein>
<reference evidence="4 5" key="1">
    <citation type="submission" date="2020-01" db="EMBL/GenBank/DDBJ databases">
        <authorList>
            <consortium name="DOE Joint Genome Institute"/>
            <person name="Haridas S."/>
            <person name="Albert R."/>
            <person name="Binder M."/>
            <person name="Bloem J."/>
            <person name="Labutti K."/>
            <person name="Salamov A."/>
            <person name="Andreopoulos B."/>
            <person name="Baker S.E."/>
            <person name="Barry K."/>
            <person name="Bills G."/>
            <person name="Bluhm B.H."/>
            <person name="Cannon C."/>
            <person name="Castanera R."/>
            <person name="Culley D.E."/>
            <person name="Daum C."/>
            <person name="Ezra D."/>
            <person name="Gonzalez J.B."/>
            <person name="Henrissat B."/>
            <person name="Kuo A."/>
            <person name="Liang C."/>
            <person name="Lipzen A."/>
            <person name="Lutzoni F."/>
            <person name="Magnuson J."/>
            <person name="Mondo S."/>
            <person name="Nolan M."/>
            <person name="Ohm R."/>
            <person name="Pangilinan J."/>
            <person name="Park H.-J.H."/>
            <person name="Ramirez L."/>
            <person name="Alfaro M."/>
            <person name="Sun H."/>
            <person name="Tritt A."/>
            <person name="Yoshinaga Y."/>
            <person name="Zwiers L.-H.L."/>
            <person name="Turgeon B.G."/>
            <person name="Goodwin S.B."/>
            <person name="Spatafora J.W."/>
            <person name="Crous P.W."/>
            <person name="Grigoriev I.V."/>
        </authorList>
    </citation>
    <scope>NUCLEOTIDE SEQUENCE [LARGE SCALE GENOMIC DNA]</scope>
    <source>
        <strain evidence="4 5">CBS 611.86</strain>
    </source>
</reference>
<dbReference type="InterPro" id="IPR046529">
    <property type="entry name" value="DUF6594"/>
</dbReference>
<keyword evidence="2" id="KW-1133">Transmembrane helix</keyword>
<evidence type="ECO:0000259" key="3">
    <source>
        <dbReference type="Pfam" id="PF20237"/>
    </source>
</evidence>
<feature type="transmembrane region" description="Helical" evidence="2">
    <location>
        <begin position="239"/>
        <end position="260"/>
    </location>
</feature>
<feature type="transmembrane region" description="Helical" evidence="2">
    <location>
        <begin position="266"/>
        <end position="284"/>
    </location>
</feature>
<dbReference type="AlphaFoldDB" id="A0A7C8MP44"/>
<accession>A0A7C8MP44</accession>
<evidence type="ECO:0000313" key="4">
    <source>
        <dbReference type="EMBL" id="KAF2873904.1"/>
    </source>
</evidence>
<keyword evidence="2" id="KW-0472">Membrane</keyword>
<keyword evidence="2" id="KW-0812">Transmembrane</keyword>
<dbReference type="PANTHER" id="PTHR34502:SF5">
    <property type="entry name" value="DUF6594 DOMAIN-CONTAINING PROTEIN"/>
    <property type="match status" value="1"/>
</dbReference>